<dbReference type="EMBL" id="MKHE01000033">
    <property type="protein sequence ID" value="OWJ99782.1"/>
    <property type="molecule type" value="Genomic_DNA"/>
</dbReference>
<feature type="non-terminal residue" evidence="2">
    <location>
        <position position="130"/>
    </location>
</feature>
<reference evidence="2 3" key="1">
    <citation type="journal article" date="2018" name="Mol. Genet. Genomics">
        <title>The red deer Cervus elaphus genome CerEla1.0: sequencing, annotating, genes, and chromosomes.</title>
        <authorList>
            <person name="Bana N.A."/>
            <person name="Nyiri A."/>
            <person name="Nagy J."/>
            <person name="Frank K."/>
            <person name="Nagy T."/>
            <person name="Steger V."/>
            <person name="Schiller M."/>
            <person name="Lakatos P."/>
            <person name="Sugar L."/>
            <person name="Horn P."/>
            <person name="Barta E."/>
            <person name="Orosz L."/>
        </authorList>
    </citation>
    <scope>NUCLEOTIDE SEQUENCE [LARGE SCALE GENOMIC DNA]</scope>
    <source>
        <strain evidence="2">Hungarian</strain>
    </source>
</reference>
<keyword evidence="3" id="KW-1185">Reference proteome</keyword>
<evidence type="ECO:0000313" key="3">
    <source>
        <dbReference type="Proteomes" id="UP000242450"/>
    </source>
</evidence>
<feature type="coiled-coil region" evidence="1">
    <location>
        <begin position="96"/>
        <end position="123"/>
    </location>
</feature>
<gene>
    <name evidence="2" type="ORF">Celaphus_00015678</name>
</gene>
<sequence length="130" mass="15359">MSFLNMQNYFNHLLWESHQIQNQKVKPESTLETLVNHDMNIGGFHTFFENLNSMTITLTTSSSEGIQKPLETEEMLETTTNYLANSQLQMILWKLKQQILGKLKSLEALIRQLKQENWLSEENYRKPFHN</sequence>
<keyword evidence="1" id="KW-0175">Coiled coil</keyword>
<organism evidence="2 3">
    <name type="scientific">Cervus elaphus hippelaphus</name>
    <name type="common">European red deer</name>
    <dbReference type="NCBI Taxonomy" id="46360"/>
    <lineage>
        <taxon>Eukaryota</taxon>
        <taxon>Metazoa</taxon>
        <taxon>Chordata</taxon>
        <taxon>Craniata</taxon>
        <taxon>Vertebrata</taxon>
        <taxon>Euteleostomi</taxon>
        <taxon>Mammalia</taxon>
        <taxon>Eutheria</taxon>
        <taxon>Laurasiatheria</taxon>
        <taxon>Artiodactyla</taxon>
        <taxon>Ruminantia</taxon>
        <taxon>Pecora</taxon>
        <taxon>Cervidae</taxon>
        <taxon>Cervinae</taxon>
        <taxon>Cervus</taxon>
    </lineage>
</organism>
<comment type="caution">
    <text evidence="2">The sequence shown here is derived from an EMBL/GenBank/DDBJ whole genome shotgun (WGS) entry which is preliminary data.</text>
</comment>
<dbReference type="Proteomes" id="UP000242450">
    <property type="component" value="Chromosome 33"/>
</dbReference>
<proteinExistence type="predicted"/>
<accession>A0A212C1B3</accession>
<name>A0A212C1B3_CEREH</name>
<protein>
    <submittedName>
        <fullName evidence="2">Uncharacterized protein</fullName>
    </submittedName>
</protein>
<dbReference type="AlphaFoldDB" id="A0A212C1B3"/>
<evidence type="ECO:0000256" key="1">
    <source>
        <dbReference type="SAM" id="Coils"/>
    </source>
</evidence>
<evidence type="ECO:0000313" key="2">
    <source>
        <dbReference type="EMBL" id="OWJ99782.1"/>
    </source>
</evidence>